<name>A0A2J6PR12_9HELO</name>
<evidence type="ECO:0000256" key="1">
    <source>
        <dbReference type="SAM" id="Phobius"/>
    </source>
</evidence>
<reference evidence="2 3" key="1">
    <citation type="submission" date="2016-05" db="EMBL/GenBank/DDBJ databases">
        <title>A degradative enzymes factory behind the ericoid mycorrhizal symbiosis.</title>
        <authorList>
            <consortium name="DOE Joint Genome Institute"/>
            <person name="Martino E."/>
            <person name="Morin E."/>
            <person name="Grelet G."/>
            <person name="Kuo A."/>
            <person name="Kohler A."/>
            <person name="Daghino S."/>
            <person name="Barry K."/>
            <person name="Choi C."/>
            <person name="Cichocki N."/>
            <person name="Clum A."/>
            <person name="Copeland A."/>
            <person name="Hainaut M."/>
            <person name="Haridas S."/>
            <person name="Labutti K."/>
            <person name="Lindquist E."/>
            <person name="Lipzen A."/>
            <person name="Khouja H.-R."/>
            <person name="Murat C."/>
            <person name="Ohm R."/>
            <person name="Olson A."/>
            <person name="Spatafora J."/>
            <person name="Veneault-Fourrey C."/>
            <person name="Henrissat B."/>
            <person name="Grigoriev I."/>
            <person name="Martin F."/>
            <person name="Perotto S."/>
        </authorList>
    </citation>
    <scope>NUCLEOTIDE SEQUENCE [LARGE SCALE GENOMIC DNA]</scope>
    <source>
        <strain evidence="2 3">UAMH 7357</strain>
    </source>
</reference>
<feature type="transmembrane region" description="Helical" evidence="1">
    <location>
        <begin position="330"/>
        <end position="351"/>
    </location>
</feature>
<accession>A0A2J6PR12</accession>
<keyword evidence="1" id="KW-1133">Transmembrane helix</keyword>
<protein>
    <submittedName>
        <fullName evidence="2">Uncharacterized protein</fullName>
    </submittedName>
</protein>
<dbReference type="OrthoDB" id="5399485at2759"/>
<dbReference type="Proteomes" id="UP000235672">
    <property type="component" value="Unassembled WGS sequence"/>
</dbReference>
<organism evidence="2 3">
    <name type="scientific">Hyaloscypha hepaticicola</name>
    <dbReference type="NCBI Taxonomy" id="2082293"/>
    <lineage>
        <taxon>Eukaryota</taxon>
        <taxon>Fungi</taxon>
        <taxon>Dikarya</taxon>
        <taxon>Ascomycota</taxon>
        <taxon>Pezizomycotina</taxon>
        <taxon>Leotiomycetes</taxon>
        <taxon>Helotiales</taxon>
        <taxon>Hyaloscyphaceae</taxon>
        <taxon>Hyaloscypha</taxon>
    </lineage>
</organism>
<keyword evidence="1" id="KW-0812">Transmembrane</keyword>
<proteinExistence type="predicted"/>
<dbReference type="AlphaFoldDB" id="A0A2J6PR12"/>
<dbReference type="EMBL" id="KZ613505">
    <property type="protein sequence ID" value="PMD16463.1"/>
    <property type="molecule type" value="Genomic_DNA"/>
</dbReference>
<gene>
    <name evidence="2" type="ORF">NA56DRAFT_708681</name>
</gene>
<keyword evidence="3" id="KW-1185">Reference proteome</keyword>
<evidence type="ECO:0000313" key="2">
    <source>
        <dbReference type="EMBL" id="PMD16463.1"/>
    </source>
</evidence>
<sequence>MAITAWLAEKVLNSRAKLQVIKTRSVPVNRALGWIQGFDLLKAVWSLRQLPGGKIGYLTMVFVFSLSKLGDLVTTSLVQQVPIQSRCEFGDGLVLNETGHALFTFPPVNGAPYIVVHNSQYFSTNNSCPYGIYTKVNRDTDFCPEEQDILGTWSCTSEPALIYSAGSSLQDIATDFQNRGLLYSNISGILTDFGGGYYGHAVMWSSSVSDDSDTVWDVRAAIQTNDSPYDNVLMLPVSCSMNAPNAETIQSQMQSVTSLDVWKATFQGLMYYGTGTPVVQDPEQELAMLLNTMVMVYGGNNMLLSVPAPNADQTQGCIVSATHVPLVVEALVLIIAALLVILTVLLASYVLRLWAKDRVLKVATNDLPDTVVAWATLAAKEHQLSKQAAVTAQVRQKELKNWVVGLEVLNGYRRLRIMPKDAIRDELPLQDGVNASEHGLLATP</sequence>
<evidence type="ECO:0000313" key="3">
    <source>
        <dbReference type="Proteomes" id="UP000235672"/>
    </source>
</evidence>
<keyword evidence="1" id="KW-0472">Membrane</keyword>